<evidence type="ECO:0000313" key="2">
    <source>
        <dbReference type="Proteomes" id="UP001159075"/>
    </source>
</evidence>
<gene>
    <name evidence="1" type="ORF">ODY93_13000</name>
</gene>
<evidence type="ECO:0000313" key="1">
    <source>
        <dbReference type="EMBL" id="MDI5832489.1"/>
    </source>
</evidence>
<protein>
    <submittedName>
        <fullName evidence="1">Uncharacterized protein</fullName>
    </submittedName>
</protein>
<sequence length="90" mass="10273">MATRVLSLCKFNADHTEMSYQFRGYNEIETAKVLDVEFYHTGDVKSAVLDRLIHKSNAESEFSEYNGTEHVRQITLFGSVVSELSFSCPF</sequence>
<keyword evidence="2" id="KW-1185">Reference proteome</keyword>
<dbReference type="EMBL" id="JAOTLW010000013">
    <property type="protein sequence ID" value="MDI5832489.1"/>
    <property type="molecule type" value="Genomic_DNA"/>
</dbReference>
<dbReference type="RefSeq" id="WP_282679454.1">
    <property type="nucleotide sequence ID" value="NZ_CP106875.1"/>
</dbReference>
<comment type="caution">
    <text evidence="1">The sequence shown here is derived from an EMBL/GenBank/DDBJ whole genome shotgun (WGS) entry which is preliminary data.</text>
</comment>
<organism evidence="1 2">
    <name type="scientific">Shewanella xiamenensis</name>
    <dbReference type="NCBI Taxonomy" id="332186"/>
    <lineage>
        <taxon>Bacteria</taxon>
        <taxon>Pseudomonadati</taxon>
        <taxon>Pseudomonadota</taxon>
        <taxon>Gammaproteobacteria</taxon>
        <taxon>Alteromonadales</taxon>
        <taxon>Shewanellaceae</taxon>
        <taxon>Shewanella</taxon>
    </lineage>
</organism>
<name>A0ABT6UDE8_9GAMM</name>
<reference evidence="1 2" key="1">
    <citation type="submission" date="2022-09" db="EMBL/GenBank/DDBJ databases">
        <title>The outer-membrane cytochrome OmcA is essential for infection of Shewanella oneidensis by a zebrafish-associated bacteriophage.</title>
        <authorList>
            <person name="Grenfell A.W."/>
            <person name="Intile P."/>
            <person name="Mcfarlane J."/>
            <person name="Leung D."/>
            <person name="Abdalla K."/>
            <person name="Wold M."/>
            <person name="Kees E."/>
            <person name="Gralnick J."/>
        </authorList>
    </citation>
    <scope>NUCLEOTIDE SEQUENCE [LARGE SCALE GENOMIC DNA]</scope>
    <source>
        <strain evidence="1 2">NF-5</strain>
    </source>
</reference>
<accession>A0ABT6UDE8</accession>
<proteinExistence type="predicted"/>
<dbReference type="Proteomes" id="UP001159075">
    <property type="component" value="Unassembled WGS sequence"/>
</dbReference>